<organism evidence="1 2">
    <name type="scientific">Gigaspora rosea</name>
    <dbReference type="NCBI Taxonomy" id="44941"/>
    <lineage>
        <taxon>Eukaryota</taxon>
        <taxon>Fungi</taxon>
        <taxon>Fungi incertae sedis</taxon>
        <taxon>Mucoromycota</taxon>
        <taxon>Glomeromycotina</taxon>
        <taxon>Glomeromycetes</taxon>
        <taxon>Diversisporales</taxon>
        <taxon>Gigasporaceae</taxon>
        <taxon>Gigaspora</taxon>
    </lineage>
</organism>
<sequence>MDGVLNVATKLKIPKTEILITIVNESKYTLTNVTMYFNGTSVNPASPNVAPSTGPSNVRFDAILHGTKGMLCYQIEGTPNYLLISWKVPLFGENEFCVHICANRPPEEQKEKKLFRQHIHKENKKAPYESIQTDYKDFRVSAIMSSGFSAEMRVHLTTPRKGWFSLPHW</sequence>
<dbReference type="OrthoDB" id="2388438at2759"/>
<dbReference type="EMBL" id="QKWP01002790">
    <property type="protein sequence ID" value="RIB02161.1"/>
    <property type="molecule type" value="Genomic_DNA"/>
</dbReference>
<keyword evidence="2" id="KW-1185">Reference proteome</keyword>
<dbReference type="Gene3D" id="2.60.270.20">
    <property type="entry name" value="Cytolysin/lectin"/>
    <property type="match status" value="1"/>
</dbReference>
<accession>A0A397TXK9</accession>
<protein>
    <submittedName>
        <fullName evidence="1">Uncharacterized protein</fullName>
    </submittedName>
</protein>
<comment type="caution">
    <text evidence="1">The sequence shown here is derived from an EMBL/GenBank/DDBJ whole genome shotgun (WGS) entry which is preliminary data.</text>
</comment>
<evidence type="ECO:0000313" key="2">
    <source>
        <dbReference type="Proteomes" id="UP000266673"/>
    </source>
</evidence>
<dbReference type="AlphaFoldDB" id="A0A397TXK9"/>
<proteinExistence type="predicted"/>
<dbReference type="Proteomes" id="UP000266673">
    <property type="component" value="Unassembled WGS sequence"/>
</dbReference>
<gene>
    <name evidence="1" type="ORF">C2G38_2292332</name>
</gene>
<dbReference type="InterPro" id="IPR015926">
    <property type="entry name" value="Cytolysin/lectin"/>
</dbReference>
<name>A0A397TXK9_9GLOM</name>
<reference evidence="1 2" key="1">
    <citation type="submission" date="2018-06" db="EMBL/GenBank/DDBJ databases">
        <title>Comparative genomics reveals the genomic features of Rhizophagus irregularis, R. cerebriforme, R. diaphanum and Gigaspora rosea, and their symbiotic lifestyle signature.</title>
        <authorList>
            <person name="Morin E."/>
            <person name="San Clemente H."/>
            <person name="Chen E.C.H."/>
            <person name="De La Providencia I."/>
            <person name="Hainaut M."/>
            <person name="Kuo A."/>
            <person name="Kohler A."/>
            <person name="Murat C."/>
            <person name="Tang N."/>
            <person name="Roy S."/>
            <person name="Loubradou J."/>
            <person name="Henrissat B."/>
            <person name="Grigoriev I.V."/>
            <person name="Corradi N."/>
            <person name="Roux C."/>
            <person name="Martin F.M."/>
        </authorList>
    </citation>
    <scope>NUCLEOTIDE SEQUENCE [LARGE SCALE GENOMIC DNA]</scope>
    <source>
        <strain evidence="1 2">DAOM 194757</strain>
    </source>
</reference>
<evidence type="ECO:0000313" key="1">
    <source>
        <dbReference type="EMBL" id="RIB02161.1"/>
    </source>
</evidence>
<dbReference type="SUPFAM" id="SSF63724">
    <property type="entry name" value="Cytolysin/lectin"/>
    <property type="match status" value="1"/>
</dbReference>